<dbReference type="Gene3D" id="3.40.50.720">
    <property type="entry name" value="NAD(P)-binding Rossmann-like Domain"/>
    <property type="match status" value="1"/>
</dbReference>
<evidence type="ECO:0000259" key="8">
    <source>
        <dbReference type="PROSITE" id="PS52004"/>
    </source>
</evidence>
<dbReference type="InterPro" id="IPR014030">
    <property type="entry name" value="Ketoacyl_synth_N"/>
</dbReference>
<dbReference type="Pfam" id="PF07993">
    <property type="entry name" value="NAD_binding_4"/>
    <property type="match status" value="1"/>
</dbReference>
<dbReference type="RefSeq" id="XP_025401905.1">
    <property type="nucleotide sequence ID" value="XM_025540888.1"/>
</dbReference>
<feature type="active site" description="Proton acceptor; for dehydratase activity" evidence="6">
    <location>
        <position position="1333"/>
    </location>
</feature>
<proteinExistence type="predicted"/>
<dbReference type="InterPro" id="IPR006162">
    <property type="entry name" value="Ppantetheine_attach_site"/>
</dbReference>
<keyword evidence="4" id="KW-0808">Transferase</keyword>
<reference evidence="10 11" key="1">
    <citation type="submission" date="2016-12" db="EMBL/GenBank/DDBJ databases">
        <title>The genomes of Aspergillus section Nigri reveals drivers in fungal speciation.</title>
        <authorList>
            <consortium name="DOE Joint Genome Institute"/>
            <person name="Vesth T.C."/>
            <person name="Nybo J."/>
            <person name="Theobald S."/>
            <person name="Brandl J."/>
            <person name="Frisvad J.C."/>
            <person name="Nielsen K.F."/>
            <person name="Lyhne E.K."/>
            <person name="Kogle M.E."/>
            <person name="Kuo A."/>
            <person name="Riley R."/>
            <person name="Clum A."/>
            <person name="Nolan M."/>
            <person name="Lipzen A."/>
            <person name="Salamov A."/>
            <person name="Henrissat B."/>
            <person name="Wiebenga A."/>
            <person name="De Vries R.P."/>
            <person name="Grigoriev I.V."/>
            <person name="Mortensen U.H."/>
            <person name="Andersen M.R."/>
            <person name="Baker S.E."/>
        </authorList>
    </citation>
    <scope>NUCLEOTIDE SEQUENCE [LARGE SCALE GENOMIC DNA]</scope>
    <source>
        <strain evidence="10 11">CBS 117.55</strain>
    </source>
</reference>
<dbReference type="GO" id="GO:0004312">
    <property type="term" value="F:fatty acid synthase activity"/>
    <property type="evidence" value="ECO:0007669"/>
    <property type="project" value="TreeGrafter"/>
</dbReference>
<dbReference type="GO" id="GO:0031177">
    <property type="term" value="F:phosphopantetheine binding"/>
    <property type="evidence" value="ECO:0007669"/>
    <property type="project" value="InterPro"/>
</dbReference>
<dbReference type="InterPro" id="IPR014031">
    <property type="entry name" value="Ketoacyl_synth_C"/>
</dbReference>
<dbReference type="InterPro" id="IPR036736">
    <property type="entry name" value="ACP-like_sf"/>
</dbReference>
<dbReference type="SUPFAM" id="SSF51735">
    <property type="entry name" value="NAD(P)-binding Rossmann-fold domains"/>
    <property type="match status" value="1"/>
</dbReference>
<keyword evidence="5" id="KW-0012">Acyltransferase</keyword>
<evidence type="ECO:0000256" key="2">
    <source>
        <dbReference type="ARBA" id="ARBA00022450"/>
    </source>
</evidence>
<organism evidence="10 11">
    <name type="scientific">Aspergillus heteromorphus CBS 117.55</name>
    <dbReference type="NCBI Taxonomy" id="1448321"/>
    <lineage>
        <taxon>Eukaryota</taxon>
        <taxon>Fungi</taxon>
        <taxon>Dikarya</taxon>
        <taxon>Ascomycota</taxon>
        <taxon>Pezizomycotina</taxon>
        <taxon>Eurotiomycetes</taxon>
        <taxon>Eurotiomycetidae</taxon>
        <taxon>Eurotiales</taxon>
        <taxon>Aspergillaceae</taxon>
        <taxon>Aspergillus</taxon>
        <taxon>Aspergillus subgen. Circumdati</taxon>
    </lineage>
</organism>
<protein>
    <submittedName>
        <fullName evidence="10">Polyketide synthase</fullName>
    </submittedName>
</protein>
<evidence type="ECO:0000259" key="9">
    <source>
        <dbReference type="PROSITE" id="PS52019"/>
    </source>
</evidence>
<keyword evidence="2" id="KW-0596">Phosphopantetheine</keyword>
<dbReference type="SUPFAM" id="SSF47336">
    <property type="entry name" value="ACP-like"/>
    <property type="match status" value="1"/>
</dbReference>
<dbReference type="InterPro" id="IPR020841">
    <property type="entry name" value="PKS_Beta-ketoAc_synthase_dom"/>
</dbReference>
<dbReference type="PROSITE" id="PS50075">
    <property type="entry name" value="CARRIER"/>
    <property type="match status" value="1"/>
</dbReference>
<feature type="region of interest" description="N-terminal hotdog fold" evidence="6">
    <location>
        <begin position="1293"/>
        <end position="1433"/>
    </location>
</feature>
<dbReference type="InterPro" id="IPR016035">
    <property type="entry name" value="Acyl_Trfase/lysoPLipase"/>
</dbReference>
<evidence type="ECO:0000313" key="11">
    <source>
        <dbReference type="Proteomes" id="UP000247233"/>
    </source>
</evidence>
<dbReference type="Pfam" id="PF02801">
    <property type="entry name" value="Ketoacyl-synt_C"/>
    <property type="match status" value="1"/>
</dbReference>
<dbReference type="InterPro" id="IPR016036">
    <property type="entry name" value="Malonyl_transacylase_ACP-bd"/>
</dbReference>
<comment type="pathway">
    <text evidence="1">Secondary metabolite biosynthesis.</text>
</comment>
<dbReference type="PANTHER" id="PTHR43775">
    <property type="entry name" value="FATTY ACID SYNTHASE"/>
    <property type="match status" value="1"/>
</dbReference>
<gene>
    <name evidence="10" type="ORF">BO70DRAFT_331745</name>
</gene>
<dbReference type="InterPro" id="IPR009081">
    <property type="entry name" value="PP-bd_ACP"/>
</dbReference>
<evidence type="ECO:0000313" key="10">
    <source>
        <dbReference type="EMBL" id="PWY88369.1"/>
    </source>
</evidence>
<dbReference type="Gene3D" id="3.40.366.10">
    <property type="entry name" value="Malonyl-Coenzyme A Acyl Carrier Protein, domain 2"/>
    <property type="match status" value="2"/>
</dbReference>
<dbReference type="InterPro" id="IPR020806">
    <property type="entry name" value="PKS_PP-bd"/>
</dbReference>
<feature type="domain" description="Carrier" evidence="7">
    <location>
        <begin position="1669"/>
        <end position="1743"/>
    </location>
</feature>
<feature type="domain" description="PKS/mFAS DH" evidence="9">
    <location>
        <begin position="1293"/>
        <end position="1618"/>
    </location>
</feature>
<evidence type="ECO:0000259" key="7">
    <source>
        <dbReference type="PROSITE" id="PS50075"/>
    </source>
</evidence>
<dbReference type="Gene3D" id="3.10.129.110">
    <property type="entry name" value="Polyketide synthase dehydratase"/>
    <property type="match status" value="1"/>
</dbReference>
<dbReference type="InterPro" id="IPR036291">
    <property type="entry name" value="NAD(P)-bd_dom_sf"/>
</dbReference>
<comment type="caution">
    <text evidence="10">The sequence shown here is derived from an EMBL/GenBank/DDBJ whole genome shotgun (WGS) entry which is preliminary data.</text>
</comment>
<dbReference type="SUPFAM" id="SSF53901">
    <property type="entry name" value="Thiolase-like"/>
    <property type="match status" value="1"/>
</dbReference>
<dbReference type="GO" id="GO:0044550">
    <property type="term" value="P:secondary metabolite biosynthetic process"/>
    <property type="evidence" value="ECO:0007669"/>
    <property type="project" value="TreeGrafter"/>
</dbReference>
<dbReference type="Pfam" id="PF00698">
    <property type="entry name" value="Acyl_transf_1"/>
    <property type="match status" value="1"/>
</dbReference>
<evidence type="ECO:0000256" key="5">
    <source>
        <dbReference type="ARBA" id="ARBA00023315"/>
    </source>
</evidence>
<feature type="domain" description="Ketosynthase family 3 (KS3)" evidence="8">
    <location>
        <begin position="387"/>
        <end position="799"/>
    </location>
</feature>
<dbReference type="VEuPathDB" id="FungiDB:BO70DRAFT_331745"/>
<dbReference type="InterPro" id="IPR049900">
    <property type="entry name" value="PKS_mFAS_DH"/>
</dbReference>
<dbReference type="Pfam" id="PF00550">
    <property type="entry name" value="PP-binding"/>
    <property type="match status" value="1"/>
</dbReference>
<name>A0A317WPL0_9EURO</name>
<sequence>MDPSLQKLLATGGNTVLVFGPQVAVFDSKFIEHVRAGLAEGPDFLRHTISSLPEYWDGLVAELPEIEQTIPGKEHVQTLIHCLEHGLDQEIRRAPNMIVSPIAVIEEFLQYWRFLQMIHGNEGEATSDGKTDLQAWWLARQQNSKTATLGFCGGLFASFAVASSHTWEELEQNVAAMVRLSMVTSAMVDAYEVWDGRSESFAAICRQEQQGEQMRGILEELASDAHVQATFDVGCATLCVSQEQAPVLLDRLRAVGVKTSRLGIHGRAHHPGDQGRRSVAVLTKLCESMPGLRLPDASQVSMPTYNGATPISEGGLHEMAVRGILSQPCHWYRTFMAVHAQLDTPLVVSFGEECVPRSMVSGIRSTFLSMKALQRAKSTSNAEIPSFETVAIVGMAIKTAGADDIDEFASLLRSGQSQHERVRAERIPLDTSREWYANMMQDTDAFDHKFFKRSPRESATIDPQQRLFLQTVYQALEDAGYFATKTRTGSSPSNVGVFAGSTMNDYEHHTVGHSPGAFTGTATKSYIPARVAHFFGWTGPTIVYDTTCSSSMVALHAACRSLLSGECAAAVAGGVNIMTHPHTFRALAAGNFISPTGQCKPFDQAADGYCRAEAVGCVYLKRMSDAVRDGDRVIGAISSTAVLQNLNTTPFFVPNSPSLSQLLSTILDQAKMDPAAISVMEAHGTGTTVGDAAEYESIRQVVAGPKRARPLILGSVKGHVGHAEGTSGVVSLIKILAMMQENFIPPQASFSTLSSHLNATPTDMIEVSTALRKWPSGSRAAVISNYGATGSIAAMVVTKPPPRSEVSSLEHSHAGNLVPLWIAGLDERSISAYCVRLLRYLQSHPTAALSDIAFNVNQSSNRALPQRALLCCRSRKELEERLAQLASRTHTKTGEANPQITIAPKERPLILCFGGQAGQSIGLDRTLYENVTLLRDHLDQCDVAIQAAGAGSIYPGIFSREPIADQVHLQVMLFAMQYACARSWLDTGVLSRTVAVVGHSFGEITALCISGTLTLQETVQLLIARAKLVRDEWGNDSGAMLTINAEESTVTQILAEANVRYTGAHPASIACYNGPLQFTLGGSSEAIDAVQAVCDEQQPTIKTRRLAVTNAFHTSLVDPLCNRLAELNQRVSWKKPVIRQERATESPVDTPFHFAEHMRHPVYFRQAIQRLAEEHPSAVWLEAGSASGVTTMASGTLKTAAGPHSFHSLNVTDGRGGLDGLVTTTMSLWTEGIPVTFWGHHPVQASTVALRSLPPYQFEKSRHWLELKLPQDLASASSGSPERKEAQGLADLIKFVGNREETDSKNSIGGSYSRPYFAIDTSARLYSELLNGHVLNRTTPVLPVGVQIGLAFHALLSLRPQWVTDRMQPMVQDMINHAFICDDPSRKLWLEFHVKDEKQLTWDWAIVSTDGAELPHTRLMHVEARMQMYHPYDVAYQAEFRLLQTLASYKECSALFAHANTSSDADEGADEIQIAQGSTVYHLMDKVVQYGEPYRWLKRVVSRGSSAAGCVRKRKVDLASAFDVGLVDAFCQVGSIAINCMNDTVHPDDVWVHRGCNRWIRSPNVSTVRETSHVLVRHRHISDRLREMDVFVFDPTTGALVEAMLGARAVQFPKAALSDILTRLNADQPVSQSTAQVAHRRAAPVKDQGPQVVVQSDQDSAAEGRRGFEHTLEDVRVMVAKLLGVNENEVAPQSQLADLGIDSLMSVELGSDIETTFKCLPDEADMMEATSVEELALCIWNTLRGDDTAGSEKSEETLIVEKVGDGENPGEIMQRQERAQELVSKYTSGFTAPIPAPVNDSPGGECKKSVVIVTGGTGNLGSHVAALLSQSPAVETVVCLNRRARGVPAMTRQHDAFSSRGIELSQDALDKLRVLESTTTDAQLGLLDEDYQWLVTNGTDIIHCAFPLSPTQTVRGLEPQFQAMRHLLDLAHSMACQPRTERSSRVGFQMISSVSVVGYSEETPVREELRGMEGTQAMGYSEAKWVCEHILEATLRQYPEHFRAMTVRIGQIGGSTTSGFWTCAEHVPFLIKSAQTLRAWPDLGGHVSWVAVDQIATILMDLLAVGVKHDVPTPNSVYHIEHPMARTWKEMAPVMAAALNIPASRIIPVKEWVALVRNSPLERSDNPAILFASFFESAYESLMCGRVLDTTWTQAHSPAMAKLEPIGDEMVGLYIDAWKKLGFLGSQ</sequence>
<dbReference type="GeneID" id="37063125"/>
<accession>A0A317WPL0</accession>
<dbReference type="GO" id="GO:0006633">
    <property type="term" value="P:fatty acid biosynthetic process"/>
    <property type="evidence" value="ECO:0007669"/>
    <property type="project" value="TreeGrafter"/>
</dbReference>
<dbReference type="Pfam" id="PF00109">
    <property type="entry name" value="ketoacyl-synt"/>
    <property type="match status" value="1"/>
</dbReference>
<dbReference type="SMART" id="SM00823">
    <property type="entry name" value="PKS_PP"/>
    <property type="match status" value="1"/>
</dbReference>
<dbReference type="PROSITE" id="PS00012">
    <property type="entry name" value="PHOSPHOPANTETHEINE"/>
    <property type="match status" value="1"/>
</dbReference>
<dbReference type="Gene3D" id="3.30.70.3290">
    <property type="match status" value="1"/>
</dbReference>
<dbReference type="InterPro" id="IPR050091">
    <property type="entry name" value="PKS_NRPS_Biosynth_Enz"/>
</dbReference>
<evidence type="ECO:0000256" key="4">
    <source>
        <dbReference type="ARBA" id="ARBA00022679"/>
    </source>
</evidence>
<dbReference type="OrthoDB" id="329835at2759"/>
<dbReference type="CDD" id="cd00833">
    <property type="entry name" value="PKS"/>
    <property type="match status" value="1"/>
</dbReference>
<keyword evidence="3" id="KW-0597">Phosphoprotein</keyword>
<dbReference type="PROSITE" id="PS52019">
    <property type="entry name" value="PKS_MFAS_DH"/>
    <property type="match status" value="1"/>
</dbReference>
<dbReference type="PROSITE" id="PS52004">
    <property type="entry name" value="KS3_2"/>
    <property type="match status" value="1"/>
</dbReference>
<dbReference type="Gene3D" id="1.10.1200.10">
    <property type="entry name" value="ACP-like"/>
    <property type="match status" value="1"/>
</dbReference>
<dbReference type="EMBL" id="MSFL01000005">
    <property type="protein sequence ID" value="PWY88369.1"/>
    <property type="molecule type" value="Genomic_DNA"/>
</dbReference>
<dbReference type="InterPro" id="IPR014043">
    <property type="entry name" value="Acyl_transferase_dom"/>
</dbReference>
<keyword evidence="11" id="KW-1185">Reference proteome</keyword>
<dbReference type="InterPro" id="IPR016039">
    <property type="entry name" value="Thiolase-like"/>
</dbReference>
<dbReference type="Gene3D" id="3.40.47.10">
    <property type="match status" value="1"/>
</dbReference>
<dbReference type="STRING" id="1448321.A0A317WPL0"/>
<dbReference type="Pfam" id="PF16073">
    <property type="entry name" value="SAT"/>
    <property type="match status" value="1"/>
</dbReference>
<dbReference type="PANTHER" id="PTHR43775:SF14">
    <property type="entry name" value="ITERATIVE POLYKETIDE SYNTHASE AFOE-RELATED"/>
    <property type="match status" value="1"/>
</dbReference>
<dbReference type="Proteomes" id="UP000247233">
    <property type="component" value="Unassembled WGS sequence"/>
</dbReference>
<evidence type="ECO:0000256" key="1">
    <source>
        <dbReference type="ARBA" id="ARBA00005179"/>
    </source>
</evidence>
<dbReference type="InterPro" id="IPR013120">
    <property type="entry name" value="FAR_NAD-bd"/>
</dbReference>
<dbReference type="SUPFAM" id="SSF55048">
    <property type="entry name" value="Probable ACP-binding domain of malonyl-CoA ACP transacylase"/>
    <property type="match status" value="1"/>
</dbReference>
<dbReference type="InterPro" id="IPR032088">
    <property type="entry name" value="SAT"/>
</dbReference>
<dbReference type="InterPro" id="IPR001227">
    <property type="entry name" value="Ac_transferase_dom_sf"/>
</dbReference>
<feature type="active site" description="Proton donor; for dehydratase activity" evidence="6">
    <location>
        <position position="1528"/>
    </location>
</feature>
<feature type="region of interest" description="C-terminal hotdog fold" evidence="6">
    <location>
        <begin position="1469"/>
        <end position="1618"/>
    </location>
</feature>
<dbReference type="SMART" id="SM00827">
    <property type="entry name" value="PKS_AT"/>
    <property type="match status" value="1"/>
</dbReference>
<dbReference type="SUPFAM" id="SSF52151">
    <property type="entry name" value="FabD/lysophospholipase-like"/>
    <property type="match status" value="1"/>
</dbReference>
<evidence type="ECO:0000256" key="3">
    <source>
        <dbReference type="ARBA" id="ARBA00022553"/>
    </source>
</evidence>
<evidence type="ECO:0000256" key="6">
    <source>
        <dbReference type="PROSITE-ProRule" id="PRU01363"/>
    </source>
</evidence>
<dbReference type="InterPro" id="IPR042104">
    <property type="entry name" value="PKS_dehydratase_sf"/>
</dbReference>
<dbReference type="SMART" id="SM00825">
    <property type="entry name" value="PKS_KS"/>
    <property type="match status" value="1"/>
</dbReference>